<gene>
    <name evidence="1" type="ORF">K488DRAFT_53437</name>
</gene>
<organism evidence="1 2">
    <name type="scientific">Vararia minispora EC-137</name>
    <dbReference type="NCBI Taxonomy" id="1314806"/>
    <lineage>
        <taxon>Eukaryota</taxon>
        <taxon>Fungi</taxon>
        <taxon>Dikarya</taxon>
        <taxon>Basidiomycota</taxon>
        <taxon>Agaricomycotina</taxon>
        <taxon>Agaricomycetes</taxon>
        <taxon>Russulales</taxon>
        <taxon>Lachnocladiaceae</taxon>
        <taxon>Vararia</taxon>
    </lineage>
</organism>
<comment type="caution">
    <text evidence="1">The sequence shown here is derived from an EMBL/GenBank/DDBJ whole genome shotgun (WGS) entry which is preliminary data.</text>
</comment>
<reference evidence="1" key="1">
    <citation type="submission" date="2021-02" db="EMBL/GenBank/DDBJ databases">
        <authorList>
            <consortium name="DOE Joint Genome Institute"/>
            <person name="Ahrendt S."/>
            <person name="Looney B.P."/>
            <person name="Miyauchi S."/>
            <person name="Morin E."/>
            <person name="Drula E."/>
            <person name="Courty P.E."/>
            <person name="Chicoki N."/>
            <person name="Fauchery L."/>
            <person name="Kohler A."/>
            <person name="Kuo A."/>
            <person name="Labutti K."/>
            <person name="Pangilinan J."/>
            <person name="Lipzen A."/>
            <person name="Riley R."/>
            <person name="Andreopoulos W."/>
            <person name="He G."/>
            <person name="Johnson J."/>
            <person name="Barry K.W."/>
            <person name="Grigoriev I.V."/>
            <person name="Nagy L."/>
            <person name="Hibbett D."/>
            <person name="Henrissat B."/>
            <person name="Matheny P.B."/>
            <person name="Labbe J."/>
            <person name="Martin F."/>
        </authorList>
    </citation>
    <scope>NUCLEOTIDE SEQUENCE</scope>
    <source>
        <strain evidence="1">EC-137</strain>
    </source>
</reference>
<evidence type="ECO:0000313" key="2">
    <source>
        <dbReference type="Proteomes" id="UP000814128"/>
    </source>
</evidence>
<feature type="non-terminal residue" evidence="1">
    <location>
        <position position="102"/>
    </location>
</feature>
<name>A0ACB8QGN1_9AGAM</name>
<accession>A0ACB8QGN1</accession>
<keyword evidence="2" id="KW-1185">Reference proteome</keyword>
<reference evidence="1" key="2">
    <citation type="journal article" date="2022" name="New Phytol.">
        <title>Evolutionary transition to the ectomycorrhizal habit in the genomes of a hyperdiverse lineage of mushroom-forming fungi.</title>
        <authorList>
            <person name="Looney B."/>
            <person name="Miyauchi S."/>
            <person name="Morin E."/>
            <person name="Drula E."/>
            <person name="Courty P.E."/>
            <person name="Kohler A."/>
            <person name="Kuo A."/>
            <person name="LaButti K."/>
            <person name="Pangilinan J."/>
            <person name="Lipzen A."/>
            <person name="Riley R."/>
            <person name="Andreopoulos W."/>
            <person name="He G."/>
            <person name="Johnson J."/>
            <person name="Nolan M."/>
            <person name="Tritt A."/>
            <person name="Barry K.W."/>
            <person name="Grigoriev I.V."/>
            <person name="Nagy L.G."/>
            <person name="Hibbett D."/>
            <person name="Henrissat B."/>
            <person name="Matheny P.B."/>
            <person name="Labbe J."/>
            <person name="Martin F.M."/>
        </authorList>
    </citation>
    <scope>NUCLEOTIDE SEQUENCE</scope>
    <source>
        <strain evidence="1">EC-137</strain>
    </source>
</reference>
<protein>
    <submittedName>
        <fullName evidence="1">Ankyrin repeat-containing domain protein</fullName>
    </submittedName>
</protein>
<dbReference type="Proteomes" id="UP000814128">
    <property type="component" value="Unassembled WGS sequence"/>
</dbReference>
<sequence>MYIDLTDREGPTALHLAASNGHLGTVLLVEHGANVNVRSERGWTLLHIMVFKGYLDVAGVVLKHITSGNSQDAQNLTAIHLAARERNVDVVRLLLEYNADVN</sequence>
<evidence type="ECO:0000313" key="1">
    <source>
        <dbReference type="EMBL" id="KAI0030785.1"/>
    </source>
</evidence>
<proteinExistence type="predicted"/>
<dbReference type="EMBL" id="MU273605">
    <property type="protein sequence ID" value="KAI0030785.1"/>
    <property type="molecule type" value="Genomic_DNA"/>
</dbReference>